<dbReference type="EMBL" id="JAQMWT010000634">
    <property type="protein sequence ID" value="KAJ8598843.1"/>
    <property type="molecule type" value="Genomic_DNA"/>
</dbReference>
<keyword evidence="2" id="KW-1185">Reference proteome</keyword>
<accession>A0AAD7XGV9</accession>
<comment type="caution">
    <text evidence="1">The sequence shown here is derived from an EMBL/GenBank/DDBJ whole genome shotgun (WGS) entry which is preliminary data.</text>
</comment>
<organism evidence="1 2">
    <name type="scientific">Chrysophaeum taylorii</name>
    <dbReference type="NCBI Taxonomy" id="2483200"/>
    <lineage>
        <taxon>Eukaryota</taxon>
        <taxon>Sar</taxon>
        <taxon>Stramenopiles</taxon>
        <taxon>Ochrophyta</taxon>
        <taxon>Pelagophyceae</taxon>
        <taxon>Pelagomonadales</taxon>
        <taxon>Pelagomonadaceae</taxon>
        <taxon>Chrysophaeum</taxon>
    </lineage>
</organism>
<gene>
    <name evidence="1" type="ORF">CTAYLR_008545</name>
</gene>
<proteinExistence type="predicted"/>
<evidence type="ECO:0000313" key="2">
    <source>
        <dbReference type="Proteomes" id="UP001230188"/>
    </source>
</evidence>
<protein>
    <submittedName>
        <fullName evidence="1">Uncharacterized protein</fullName>
    </submittedName>
</protein>
<name>A0AAD7XGV9_9STRA</name>
<reference evidence="1" key="1">
    <citation type="submission" date="2023-01" db="EMBL/GenBank/DDBJ databases">
        <title>Metagenome sequencing of chrysophaentin producing Chrysophaeum taylorii.</title>
        <authorList>
            <person name="Davison J."/>
            <person name="Bewley C."/>
        </authorList>
    </citation>
    <scope>NUCLEOTIDE SEQUENCE</scope>
    <source>
        <strain evidence="1">NIES-1699</strain>
    </source>
</reference>
<sequence length="329" mass="36345">MRWWTAPEFRIGHVTGPPLDAATGNLLIGRQLREVFAGAREPLMIARLSLGAEMSASIDYANGRRDYADLESLGNNAGVYPRMAEEATRFVHDYLSSLNASRIVARFGGEWHARETFILDRFCPTATFVANRALEPFYFQGDEPWSSQLAGRRVLVVHPFAATILSQYSKHISGRRLWADPDVLPRFELVTVSAYLTLADSPKPHASWSETLDALKRDVADVAPFDVALLGCGAYGELRRHEDNNHASITSGLPLMHHIHTAHGASAVYVGGAIQVLFGIKGRRWADRPDFANRYFNDAWVWPAANETPPGAFGVEGAAYWAVPTEVVA</sequence>
<evidence type="ECO:0000313" key="1">
    <source>
        <dbReference type="EMBL" id="KAJ8598843.1"/>
    </source>
</evidence>
<dbReference type="Proteomes" id="UP001230188">
    <property type="component" value="Unassembled WGS sequence"/>
</dbReference>
<dbReference type="AlphaFoldDB" id="A0AAD7XGV9"/>